<dbReference type="Proteomes" id="UP000190367">
    <property type="component" value="Unassembled WGS sequence"/>
</dbReference>
<dbReference type="Gene3D" id="1.25.40.390">
    <property type="match status" value="1"/>
</dbReference>
<dbReference type="STRING" id="634771.SAMN04488128_101560"/>
<feature type="chain" id="PRO_5013386740" evidence="1">
    <location>
        <begin position="27"/>
        <end position="543"/>
    </location>
</feature>
<gene>
    <name evidence="2" type="ORF">SAMN04488128_101560</name>
</gene>
<keyword evidence="2" id="KW-0449">Lipoprotein</keyword>
<accession>A0A1T4LAB9</accession>
<keyword evidence="3" id="KW-1185">Reference proteome</keyword>
<dbReference type="InterPro" id="IPR011990">
    <property type="entry name" value="TPR-like_helical_dom_sf"/>
</dbReference>
<dbReference type="SUPFAM" id="SSF48452">
    <property type="entry name" value="TPR-like"/>
    <property type="match status" value="1"/>
</dbReference>
<reference evidence="3" key="1">
    <citation type="submission" date="2017-02" db="EMBL/GenBank/DDBJ databases">
        <authorList>
            <person name="Varghese N."/>
            <person name="Submissions S."/>
        </authorList>
    </citation>
    <scope>NUCLEOTIDE SEQUENCE [LARGE SCALE GENOMIC DNA]</scope>
    <source>
        <strain evidence="3">DSM 22224</strain>
    </source>
</reference>
<dbReference type="RefSeq" id="WP_078668511.1">
    <property type="nucleotide sequence ID" value="NZ_FUWZ01000001.1"/>
</dbReference>
<evidence type="ECO:0000313" key="3">
    <source>
        <dbReference type="Proteomes" id="UP000190367"/>
    </source>
</evidence>
<dbReference type="InterPro" id="IPR024302">
    <property type="entry name" value="SusD-like"/>
</dbReference>
<keyword evidence="1" id="KW-0732">Signal</keyword>
<dbReference type="AlphaFoldDB" id="A0A1T4LAB9"/>
<name>A0A1T4LAB9_9BACT</name>
<evidence type="ECO:0000313" key="2">
    <source>
        <dbReference type="EMBL" id="SJZ51722.1"/>
    </source>
</evidence>
<sequence>MKKLRFKLYKPVAIIALAAGILGLNACTKNFEEYNTDNTGLTEDDLKADFNYIGGFFPQIQSSIYFNFNNTTADYQLQQNLMGDVYSGYMMPPNNFRGNVNNMTYSLVDGWNAAPFNLAYNNVMAPIYEVRRRGAAVSAPEFWAIALILKVEAMHRVTDIYGPIPYSSYGSGGTTSSYDKQEDVYNRFFKELDTAVTTLNTYVTQHPGVSLFAKFDMLYGGDYKQWIKFANSLRLRLAVRISGVAAAKAQAEAEKALNPANGGVMEITKDNANVSGFGLKNPLFTIVTAWTDNAMNASMESFLVGYNDPRLPKYFDHATAYPGKYKGIRIGSLVEAKPAYNGYSVPATAETKTFKATTPLQLMTAAEVWFLRAEAALNGWGNAGGTPGELYEKGMRASFSQWDADPVAVNNYVADNTAKPIDYVDPRNAANNHVAMTNITIKWDDAATKAAKMERIITQKWIAIYPEGQEAWSEYRRTGYPKLFPVVTNYSNGTINTDIQIRRIPFPSTEYTSNKAEVEKAIKLLGPGAADNGGVRLWWDIPH</sequence>
<organism evidence="2 3">
    <name type="scientific">Chitinophaga eiseniae</name>
    <dbReference type="NCBI Taxonomy" id="634771"/>
    <lineage>
        <taxon>Bacteria</taxon>
        <taxon>Pseudomonadati</taxon>
        <taxon>Bacteroidota</taxon>
        <taxon>Chitinophagia</taxon>
        <taxon>Chitinophagales</taxon>
        <taxon>Chitinophagaceae</taxon>
        <taxon>Chitinophaga</taxon>
    </lineage>
</organism>
<protein>
    <submittedName>
        <fullName evidence="2">Susd and RagB outer membrane lipoprotein</fullName>
    </submittedName>
</protein>
<proteinExistence type="predicted"/>
<evidence type="ECO:0000256" key="1">
    <source>
        <dbReference type="SAM" id="SignalP"/>
    </source>
</evidence>
<dbReference type="Pfam" id="PF12741">
    <property type="entry name" value="SusD-like"/>
    <property type="match status" value="1"/>
</dbReference>
<dbReference type="EMBL" id="FUWZ01000001">
    <property type="protein sequence ID" value="SJZ51722.1"/>
    <property type="molecule type" value="Genomic_DNA"/>
</dbReference>
<dbReference type="OrthoDB" id="843771at2"/>
<feature type="signal peptide" evidence="1">
    <location>
        <begin position="1"/>
        <end position="26"/>
    </location>
</feature>